<sequence>MTLSRAQVEQTAASIEAVQEPSGAIPWSVGEHTDVWNHLESAMGLMVGGRREAAERAFAWARATQRPDGSWPMKIVAGEVEDHSGESNMSAYVAVATWHHWLVARDEDFVRLMWPTVRRALDWVVSLQLPFGGVAWSQEWRDGAPASVNEDALLAGSSSIHHSLRAGVALAELVGEPQIEWELAGGRLGHALREHRGLFLDKSTFSMDWYYPVLGGAVRGDAARALIEERWDTFVVPGLGIRCVSTNPWVTGAETCELVLALEAIGDRDRAAQLLADMQHLRTDAGSYWTGYVFPTDVDEVGVNWPGEQTTYTAAAVILAVDALTDGTAGADIMRGTTLAPDFAEIALECGCASEDVAGLARRTA</sequence>
<dbReference type="SUPFAM" id="SSF48208">
    <property type="entry name" value="Six-hairpin glycosidases"/>
    <property type="match status" value="1"/>
</dbReference>
<dbReference type="InterPro" id="IPR008928">
    <property type="entry name" value="6-hairpin_glycosidase_sf"/>
</dbReference>
<evidence type="ECO:0000313" key="1">
    <source>
        <dbReference type="EMBL" id="MBL0747720.1"/>
    </source>
</evidence>
<comment type="caution">
    <text evidence="1">The sequence shown here is derived from an EMBL/GenBank/DDBJ whole genome shotgun (WGS) entry which is preliminary data.</text>
</comment>
<dbReference type="EMBL" id="JAERSG010000002">
    <property type="protein sequence ID" value="MBL0747720.1"/>
    <property type="molecule type" value="Genomic_DNA"/>
</dbReference>
<keyword evidence="2" id="KW-1185">Reference proteome</keyword>
<reference evidence="1 2" key="1">
    <citation type="submission" date="2021-01" db="EMBL/GenBank/DDBJ databases">
        <title>Genome seq and assembly of Nocardiodes sp. G10.</title>
        <authorList>
            <person name="Chhetri G."/>
        </authorList>
    </citation>
    <scope>NUCLEOTIDE SEQUENCE [LARGE SCALE GENOMIC DNA]</scope>
    <source>
        <strain evidence="1 2">G10</strain>
    </source>
</reference>
<evidence type="ECO:0000313" key="2">
    <source>
        <dbReference type="Proteomes" id="UP000636918"/>
    </source>
</evidence>
<dbReference type="RefSeq" id="WP_201935558.1">
    <property type="nucleotide sequence ID" value="NZ_JAERSG010000002.1"/>
</dbReference>
<dbReference type="InterPro" id="IPR012341">
    <property type="entry name" value="6hp_glycosidase-like_sf"/>
</dbReference>
<organism evidence="1 2">
    <name type="scientific">Nocardioides baculatus</name>
    <dbReference type="NCBI Taxonomy" id="2801337"/>
    <lineage>
        <taxon>Bacteria</taxon>
        <taxon>Bacillati</taxon>
        <taxon>Actinomycetota</taxon>
        <taxon>Actinomycetes</taxon>
        <taxon>Propionibacteriales</taxon>
        <taxon>Nocardioidaceae</taxon>
        <taxon>Nocardioides</taxon>
    </lineage>
</organism>
<dbReference type="Gene3D" id="1.50.10.10">
    <property type="match status" value="1"/>
</dbReference>
<dbReference type="Proteomes" id="UP000636918">
    <property type="component" value="Unassembled WGS sequence"/>
</dbReference>
<name>A0ABS1L7P6_9ACTN</name>
<gene>
    <name evidence="1" type="ORF">JI751_08870</name>
</gene>
<proteinExistence type="predicted"/>
<accession>A0ABS1L7P6</accession>
<protein>
    <submittedName>
        <fullName evidence="1">Prenyltransferase</fullName>
    </submittedName>
</protein>